<protein>
    <submittedName>
        <fullName evidence="1">Uncharacterized protein</fullName>
    </submittedName>
</protein>
<evidence type="ECO:0000313" key="2">
    <source>
        <dbReference type="Proteomes" id="UP000462363"/>
    </source>
</evidence>
<comment type="caution">
    <text evidence="1">The sequence shown here is derived from an EMBL/GenBank/DDBJ whole genome shotgun (WGS) entry which is preliminary data.</text>
</comment>
<reference evidence="1 2" key="1">
    <citation type="submission" date="2019-08" db="EMBL/GenBank/DDBJ databases">
        <title>In-depth cultivation of the pig gut microbiome towards novel bacterial diversity and tailored functional studies.</title>
        <authorList>
            <person name="Wylensek D."/>
            <person name="Hitch T.C.A."/>
            <person name="Clavel T."/>
        </authorList>
    </citation>
    <scope>NUCLEOTIDE SEQUENCE [LARGE SCALE GENOMIC DNA]</scope>
    <source>
        <strain evidence="1 2">BL-389-WT-3D</strain>
    </source>
</reference>
<gene>
    <name evidence="1" type="ORF">FYJ37_06450</name>
</gene>
<dbReference type="RefSeq" id="WP_154323041.1">
    <property type="nucleotide sequence ID" value="NZ_CP045695.1"/>
</dbReference>
<dbReference type="Proteomes" id="UP000462363">
    <property type="component" value="Unassembled WGS sequence"/>
</dbReference>
<organism evidence="1 2">
    <name type="scientific">Clostridium scindens (strain JCM 10418 / VPI 12708)</name>
    <dbReference type="NCBI Taxonomy" id="29347"/>
    <lineage>
        <taxon>Bacteria</taxon>
        <taxon>Bacillati</taxon>
        <taxon>Bacillota</taxon>
        <taxon>Clostridia</taxon>
        <taxon>Lachnospirales</taxon>
        <taxon>Lachnospiraceae</taxon>
    </lineage>
</organism>
<sequence>MKIEELQNDIISNEELLEDISYNMKNLIWLRTALEVMGFMECDRWNKFNSMADELKRTYKEVQKDMLSNQVSDILEEK</sequence>
<accession>A0A844F8P5</accession>
<evidence type="ECO:0000313" key="1">
    <source>
        <dbReference type="EMBL" id="MSS39997.1"/>
    </source>
</evidence>
<dbReference type="AlphaFoldDB" id="A0A844F8P5"/>
<dbReference type="EMBL" id="VUMB01000010">
    <property type="protein sequence ID" value="MSS39997.1"/>
    <property type="molecule type" value="Genomic_DNA"/>
</dbReference>
<proteinExistence type="predicted"/>
<name>A0A844F8P5_CLOSV</name>